<dbReference type="AlphaFoldDB" id="A0A4V6NF53"/>
<dbReference type="Pfam" id="PF14905">
    <property type="entry name" value="OMP_b-brl_3"/>
    <property type="match status" value="1"/>
</dbReference>
<organism evidence="2 3">
    <name type="scientific">Albibacterium bauzanense</name>
    <dbReference type="NCBI Taxonomy" id="653929"/>
    <lineage>
        <taxon>Bacteria</taxon>
        <taxon>Pseudomonadati</taxon>
        <taxon>Bacteroidota</taxon>
        <taxon>Sphingobacteriia</taxon>
        <taxon>Sphingobacteriales</taxon>
        <taxon>Sphingobacteriaceae</taxon>
        <taxon>Albibacterium</taxon>
    </lineage>
</organism>
<evidence type="ECO:0000313" key="3">
    <source>
        <dbReference type="Proteomes" id="UP000294616"/>
    </source>
</evidence>
<comment type="caution">
    <text evidence="2">The sequence shown here is derived from an EMBL/GenBank/DDBJ whole genome shotgun (WGS) entry which is preliminary data.</text>
</comment>
<keyword evidence="2" id="KW-0675">Receptor</keyword>
<dbReference type="SUPFAM" id="SSF49464">
    <property type="entry name" value="Carboxypeptidase regulatory domain-like"/>
    <property type="match status" value="1"/>
</dbReference>
<name>A0A4V6NF53_9SPHI</name>
<keyword evidence="3" id="KW-1185">Reference proteome</keyword>
<evidence type="ECO:0000259" key="1">
    <source>
        <dbReference type="Pfam" id="PF14905"/>
    </source>
</evidence>
<proteinExistence type="predicted"/>
<dbReference type="InterPro" id="IPR008969">
    <property type="entry name" value="CarboxyPept-like_regulatory"/>
</dbReference>
<dbReference type="InterPro" id="IPR041700">
    <property type="entry name" value="OMP_b-brl_3"/>
</dbReference>
<dbReference type="RefSeq" id="WP_132221013.1">
    <property type="nucleotide sequence ID" value="NZ_SMGO01000001.1"/>
</dbReference>
<sequence length="892" mass="101442">MVKTIASITFFFLFLTFNVAYSQDIEIKGAVYTEDGIALNGSILQIINQQDSIIHTFGRTDKEGKFSFLAPVDTGQFFLIAIYPKHTDVFIPFHVDDTFSGRDFGTIELPLNSVFLEEVVITAKGLMSVNGDTLEYNIGALKFEPNARIEDIINDLPGMQITRGGQIYSHGQIIERVLVDGEPFFGNDPTLVTKNIRADMVDKIQVYDDISENEKITGIVDSDRRKTIDVKLKEDKKSGMFGSAEGGYLNNYYNNVVMLNTFRGNRKIFGYGALSNTGKLGVGYKNMVANGSALGNQFDSSTGKFLGEGTPKVYSGGLSYSNIWNRKKLNTSVSISGMNVEGTKDIYELIDPDVNPLSNTRNTDFQRKSHNQSFRINYENEVASKIYLDLQVNHSKQTGFIYQDSYLKRIADNVVAVHSNQVNNSNGDDFTTSLNANWSKELSKKGRRISIGISPELKSSKMDNQIILETNNLGEENADHLEIAKQKLDYKINSNLVYSEPVFNGSLINSFENKNHSVSNAVNTTSNNLAYEDRFSGDHRYSYIENKLKSIYRRSIDKFSGEIGTAISFDRSLLKDIDTQISLKNDFIFFQPLVNLRYNISSTHRLEFRYSKNNIAPTLLQVQPITYSDDFINMYSGNKYLEPESVSKFYFNYYNFKLNKLRALNSEFEFNVKNNAVGYNINTLSEGNLISPVNIKKNIYSYTFHTTYGKEISKKKDYLWLPLDMKKELSYSYINSIENRIISTFIDLRPSFAFIKRGGIRFGLAAGPSYERIKYSENTDFNYEGFGIKGTGNVDIDLPLKFQLKQNFNYLYKPKYTFSNTSLNQLLWDASLTKLFGKNDNFTLELSVNDLLNKNTGLQRVYGNTGFTESRYSTIKRYFLLTIKFDINKMKG</sequence>
<dbReference type="EMBL" id="SMGO01000001">
    <property type="protein sequence ID" value="TCK85091.1"/>
    <property type="molecule type" value="Genomic_DNA"/>
</dbReference>
<dbReference type="Proteomes" id="UP000294616">
    <property type="component" value="Unassembled WGS sequence"/>
</dbReference>
<protein>
    <submittedName>
        <fullName evidence="2">Outer membrane receptor protein involved in Fe transport</fullName>
    </submittedName>
</protein>
<evidence type="ECO:0000313" key="2">
    <source>
        <dbReference type="EMBL" id="TCK85091.1"/>
    </source>
</evidence>
<dbReference type="OrthoDB" id="1086219at2"/>
<feature type="domain" description="Outer membrane protein beta-barrel" evidence="1">
    <location>
        <begin position="442"/>
        <end position="884"/>
    </location>
</feature>
<reference evidence="2 3" key="1">
    <citation type="submission" date="2019-03" db="EMBL/GenBank/DDBJ databases">
        <title>Genomic Encyclopedia of Archaeal and Bacterial Type Strains, Phase II (KMG-II): from individual species to whole genera.</title>
        <authorList>
            <person name="Goeker M."/>
        </authorList>
    </citation>
    <scope>NUCLEOTIDE SEQUENCE [LARGE SCALE GENOMIC DNA]</scope>
    <source>
        <strain evidence="2 3">DSM 22554</strain>
    </source>
</reference>
<accession>A0A4V6NF53</accession>
<gene>
    <name evidence="2" type="ORF">C8N28_0389</name>
</gene>
<dbReference type="SUPFAM" id="SSF56935">
    <property type="entry name" value="Porins"/>
    <property type="match status" value="1"/>
</dbReference>